<dbReference type="PANTHER" id="PTHR12526:SF629">
    <property type="entry name" value="TEICHURONIC ACID BIOSYNTHESIS GLYCOSYLTRANSFERASE TUAH-RELATED"/>
    <property type="match status" value="1"/>
</dbReference>
<keyword evidence="2 3" id="KW-0808">Transferase</keyword>
<evidence type="ECO:0000313" key="4">
    <source>
        <dbReference type="Proteomes" id="UP000295668"/>
    </source>
</evidence>
<accession>A0A4R5MIA5</accession>
<name>A0A4R5MIA5_9SPHI</name>
<protein>
    <submittedName>
        <fullName evidence="3">Glycosyltransferase</fullName>
    </submittedName>
</protein>
<evidence type="ECO:0000313" key="3">
    <source>
        <dbReference type="EMBL" id="TDG35288.1"/>
    </source>
</evidence>
<dbReference type="OrthoDB" id="1406894at2"/>
<dbReference type="Pfam" id="PF13692">
    <property type="entry name" value="Glyco_trans_1_4"/>
    <property type="match status" value="1"/>
</dbReference>
<dbReference type="GO" id="GO:0016757">
    <property type="term" value="F:glycosyltransferase activity"/>
    <property type="evidence" value="ECO:0007669"/>
    <property type="project" value="UniProtKB-KW"/>
</dbReference>
<sequence length="412" mass="46911">MSKIVLITSGQPSLNPRLVKEADALVEAGYEVTLIYQYWNDWATIADETLIASKKWKAIRVGGTPDTNRFSYWKLRIISKIANILSRKIGLKYHLAELSIGRCAMALSRKACKISSDLYIAHNLAALPAAVNAAKRNKAKSGFDAEDLHRYEMSNKATDIHVKLKKFIEEKYFPKVDYLTTSSPQIAAYYKKLFPKLIFNGILNVFPKQENLTIKTSNNHAIKLVWFSQNVGLSRGLQDVFTALKKLQEFEIEFYILGYLSDVMKQKFEEITHHLQFNHPPKIFFQAPIHPDDVQNYLNQFDIGLATEPAFSINNDSALSNKIFTYIQAGLAVIASDTTAQSSLLEEYPNMGMIYKKNDPASLSKVIKTYLEDRTLLLAHQKQAKKYADEELNWEVEKLKFLNIVEQTLATI</sequence>
<dbReference type="Gene3D" id="3.40.50.2000">
    <property type="entry name" value="Glycogen Phosphorylase B"/>
    <property type="match status" value="2"/>
</dbReference>
<keyword evidence="1" id="KW-0328">Glycosyltransferase</keyword>
<dbReference type="AlphaFoldDB" id="A0A4R5MIA5"/>
<proteinExistence type="predicted"/>
<dbReference type="SUPFAM" id="SSF53756">
    <property type="entry name" value="UDP-Glycosyltransferase/glycogen phosphorylase"/>
    <property type="match status" value="1"/>
</dbReference>
<comment type="caution">
    <text evidence="3">The sequence shown here is derived from an EMBL/GenBank/DDBJ whole genome shotgun (WGS) entry which is preliminary data.</text>
</comment>
<keyword evidence="4" id="KW-1185">Reference proteome</keyword>
<gene>
    <name evidence="3" type="ORF">EZJ43_14430</name>
</gene>
<dbReference type="EMBL" id="SJCY01000011">
    <property type="protein sequence ID" value="TDG35288.1"/>
    <property type="molecule type" value="Genomic_DNA"/>
</dbReference>
<evidence type="ECO:0000256" key="1">
    <source>
        <dbReference type="ARBA" id="ARBA00022676"/>
    </source>
</evidence>
<evidence type="ECO:0000256" key="2">
    <source>
        <dbReference type="ARBA" id="ARBA00022679"/>
    </source>
</evidence>
<dbReference type="RefSeq" id="WP_133263419.1">
    <property type="nucleotide sequence ID" value="NZ_SJCY01000011.1"/>
</dbReference>
<organism evidence="3 4">
    <name type="scientific">Pedobacter changchengzhani</name>
    <dbReference type="NCBI Taxonomy" id="2529274"/>
    <lineage>
        <taxon>Bacteria</taxon>
        <taxon>Pseudomonadati</taxon>
        <taxon>Bacteroidota</taxon>
        <taxon>Sphingobacteriia</taxon>
        <taxon>Sphingobacteriales</taxon>
        <taxon>Sphingobacteriaceae</taxon>
        <taxon>Pedobacter</taxon>
    </lineage>
</organism>
<dbReference type="PANTHER" id="PTHR12526">
    <property type="entry name" value="GLYCOSYLTRANSFERASE"/>
    <property type="match status" value="1"/>
</dbReference>
<reference evidence="3 4" key="1">
    <citation type="submission" date="2019-02" db="EMBL/GenBank/DDBJ databases">
        <title>Pedobacter sp. nov., a novel speices isolated from soil of pinguins habitat in Antarcitica.</title>
        <authorList>
            <person name="He R.-H."/>
        </authorList>
    </citation>
    <scope>NUCLEOTIDE SEQUENCE [LARGE SCALE GENOMIC DNA]</scope>
    <source>
        <strain evidence="3 4">E01020</strain>
    </source>
</reference>
<dbReference type="Proteomes" id="UP000295668">
    <property type="component" value="Unassembled WGS sequence"/>
</dbReference>